<evidence type="ECO:0000313" key="1">
    <source>
        <dbReference type="EMBL" id="BCS96159.1"/>
    </source>
</evidence>
<dbReference type="Pfam" id="PF03692">
    <property type="entry name" value="CxxCxxCC"/>
    <property type="match status" value="1"/>
</dbReference>
<sequence>MAEDAWVDAVRDMLSHVAGECPSEETGCRLAVAACEMGEYMVQKVELNQGLEGAAACEKGCSLCCHAQVPISQPEAELLEAWIAENLTTAVREDILTRISGNMELTHGCSLEERVSVWDQTPCVFLHESVCRVYPARPLVCRAWHSIDRGQCQAAFDARDSDADIDNTPYRNYVLGVVRDELLRLRPWPQGDAVPLPEAMTLCFRKNHL</sequence>
<evidence type="ECO:0008006" key="3">
    <source>
        <dbReference type="Google" id="ProtNLM"/>
    </source>
</evidence>
<accession>A0ABM7PGD3</accession>
<reference evidence="1 2" key="1">
    <citation type="submission" date="2021-02" db="EMBL/GenBank/DDBJ databases">
        <title>Complete genome of Desulfoluna sp. strain ASN36.</title>
        <authorList>
            <person name="Takahashi A."/>
            <person name="Kojima H."/>
            <person name="Fukui M."/>
        </authorList>
    </citation>
    <scope>NUCLEOTIDE SEQUENCE [LARGE SCALE GENOMIC DNA]</scope>
    <source>
        <strain evidence="1 2">ASN36</strain>
    </source>
</reference>
<dbReference type="EMBL" id="AP024488">
    <property type="protein sequence ID" value="BCS96159.1"/>
    <property type="molecule type" value="Genomic_DNA"/>
</dbReference>
<dbReference type="RefSeq" id="WP_236892516.1">
    <property type="nucleotide sequence ID" value="NZ_AP024488.1"/>
</dbReference>
<organism evidence="1 2">
    <name type="scientific">Desulfoluna limicola</name>
    <dbReference type="NCBI Taxonomy" id="2810562"/>
    <lineage>
        <taxon>Bacteria</taxon>
        <taxon>Pseudomonadati</taxon>
        <taxon>Thermodesulfobacteriota</taxon>
        <taxon>Desulfobacteria</taxon>
        <taxon>Desulfobacterales</taxon>
        <taxon>Desulfolunaceae</taxon>
        <taxon>Desulfoluna</taxon>
    </lineage>
</organism>
<evidence type="ECO:0000313" key="2">
    <source>
        <dbReference type="Proteomes" id="UP001320148"/>
    </source>
</evidence>
<dbReference type="Proteomes" id="UP001320148">
    <property type="component" value="Chromosome"/>
</dbReference>
<protein>
    <recommendedName>
        <fullName evidence="3">YkgJ family cysteine cluster protein</fullName>
    </recommendedName>
</protein>
<name>A0ABM7PGD3_9BACT</name>
<keyword evidence="2" id="KW-1185">Reference proteome</keyword>
<dbReference type="InterPro" id="IPR005358">
    <property type="entry name" value="Puta_zinc/iron-chelating_dom"/>
</dbReference>
<gene>
    <name evidence="1" type="ORF">DSLASN_17910</name>
</gene>
<proteinExistence type="predicted"/>